<keyword evidence="2" id="KW-1185">Reference proteome</keyword>
<dbReference type="InterPro" id="IPR027417">
    <property type="entry name" value="P-loop_NTPase"/>
</dbReference>
<proteinExistence type="predicted"/>
<dbReference type="SUPFAM" id="SSF52540">
    <property type="entry name" value="P-loop containing nucleoside triphosphate hydrolases"/>
    <property type="match status" value="1"/>
</dbReference>
<dbReference type="GO" id="GO:0005524">
    <property type="term" value="F:ATP binding"/>
    <property type="evidence" value="ECO:0007669"/>
    <property type="project" value="UniProtKB-KW"/>
</dbReference>
<organism evidence="1 2">
    <name type="scientific">Streptomyces thermodiastaticus</name>
    <dbReference type="NCBI Taxonomy" id="44061"/>
    <lineage>
        <taxon>Bacteria</taxon>
        <taxon>Bacillati</taxon>
        <taxon>Actinomycetota</taxon>
        <taxon>Actinomycetes</taxon>
        <taxon>Kitasatosporales</taxon>
        <taxon>Streptomycetaceae</taxon>
        <taxon>Streptomyces</taxon>
    </lineage>
</organism>
<dbReference type="Proteomes" id="UP001236795">
    <property type="component" value="Unassembled WGS sequence"/>
</dbReference>
<evidence type="ECO:0000313" key="1">
    <source>
        <dbReference type="EMBL" id="MDQ0491731.1"/>
    </source>
</evidence>
<protein>
    <submittedName>
        <fullName evidence="1">ABC transport system ATP-binding protein</fullName>
    </submittedName>
</protein>
<sequence>MFPTHDSLNSALAHTAREAGTAVLLITHDTRTAAYADREVSLLDGVVVEEDPAPAVTP</sequence>
<reference evidence="1 2" key="1">
    <citation type="submission" date="2023-07" db="EMBL/GenBank/DDBJ databases">
        <title>Genomic Encyclopedia of Type Strains, Phase IV (KMG-IV): sequencing the most valuable type-strain genomes for metagenomic binning, comparative biology and taxonomic classification.</title>
        <authorList>
            <person name="Goeker M."/>
        </authorList>
    </citation>
    <scope>NUCLEOTIDE SEQUENCE [LARGE SCALE GENOMIC DNA]</scope>
    <source>
        <strain evidence="1 2">DSM 40573</strain>
    </source>
</reference>
<comment type="caution">
    <text evidence="1">The sequence shown here is derived from an EMBL/GenBank/DDBJ whole genome shotgun (WGS) entry which is preliminary data.</text>
</comment>
<name>A0ABU0KQL1_9ACTN</name>
<accession>A0ABU0KQL1</accession>
<dbReference type="EMBL" id="JAUSWC010000040">
    <property type="protein sequence ID" value="MDQ0491731.1"/>
    <property type="molecule type" value="Genomic_DNA"/>
</dbReference>
<dbReference type="Gene3D" id="3.40.50.300">
    <property type="entry name" value="P-loop containing nucleotide triphosphate hydrolases"/>
    <property type="match status" value="1"/>
</dbReference>
<keyword evidence="1" id="KW-0067">ATP-binding</keyword>
<evidence type="ECO:0000313" key="2">
    <source>
        <dbReference type="Proteomes" id="UP001236795"/>
    </source>
</evidence>
<gene>
    <name evidence="1" type="ORF">QO019_006631</name>
</gene>
<keyword evidence="1" id="KW-0547">Nucleotide-binding</keyword>